<dbReference type="PANTHER" id="PTHR43031:SF1">
    <property type="entry name" value="PYRIDINE NUCLEOTIDE-DISULPHIDE OXIDOREDUCTASE"/>
    <property type="match status" value="1"/>
</dbReference>
<reference evidence="2 3" key="1">
    <citation type="submission" date="2019-11" db="EMBL/GenBank/DDBJ databases">
        <title>Complete genome sequence of Spiroplasma tabanidicola TAUS-1 (DSM 22603).</title>
        <authorList>
            <person name="Huang C.-T."/>
            <person name="Lin Y.-C."/>
            <person name="Kuo C.-H."/>
        </authorList>
    </citation>
    <scope>NUCLEOTIDE SEQUENCE [LARGE SCALE GENOMIC DNA]</scope>
    <source>
        <strain evidence="2 3">TAUS-1</strain>
    </source>
</reference>
<evidence type="ECO:0000313" key="2">
    <source>
        <dbReference type="EMBL" id="QGS51525.1"/>
    </source>
</evidence>
<dbReference type="EMBL" id="CP046276">
    <property type="protein sequence ID" value="QGS51525.1"/>
    <property type="molecule type" value="Genomic_DNA"/>
</dbReference>
<accession>A0A6I6C9D5</accession>
<dbReference type="KEGG" id="stab:STABA_v1c01580"/>
<organism evidence="2 3">
    <name type="scientific">Spiroplasma tabanidicola</name>
    <dbReference type="NCBI Taxonomy" id="324079"/>
    <lineage>
        <taxon>Bacteria</taxon>
        <taxon>Bacillati</taxon>
        <taxon>Mycoplasmatota</taxon>
        <taxon>Mollicutes</taxon>
        <taxon>Entomoplasmatales</taxon>
        <taxon>Spiroplasmataceae</taxon>
        <taxon>Spiroplasma</taxon>
    </lineage>
</organism>
<feature type="domain" description="Rhodanese" evidence="1">
    <location>
        <begin position="37"/>
        <end position="124"/>
    </location>
</feature>
<dbReference type="InterPro" id="IPR036873">
    <property type="entry name" value="Rhodanese-like_dom_sf"/>
</dbReference>
<dbReference type="SMART" id="SM00450">
    <property type="entry name" value="RHOD"/>
    <property type="match status" value="1"/>
</dbReference>
<dbReference type="SUPFAM" id="SSF52821">
    <property type="entry name" value="Rhodanese/Cell cycle control phosphatase"/>
    <property type="match status" value="1"/>
</dbReference>
<dbReference type="PANTHER" id="PTHR43031">
    <property type="entry name" value="FAD-DEPENDENT OXIDOREDUCTASE"/>
    <property type="match status" value="1"/>
</dbReference>
<proteinExistence type="predicted"/>
<dbReference type="InterPro" id="IPR001763">
    <property type="entry name" value="Rhodanese-like_dom"/>
</dbReference>
<dbReference type="CDD" id="cd00158">
    <property type="entry name" value="RHOD"/>
    <property type="match status" value="1"/>
</dbReference>
<name>A0A6I6C9D5_9MOLU</name>
<sequence>MQWLDYVFKFISKVFASNAFKKKYKVKTANKLLKILKNNKWQVVDIRGPLVYASNHIKNTINIPVMTFNYNYYKKLEKHKKILLINSNYRSDLNIYRTLKSKGFKTYILYSNYADLIINPEIDEMTKIMIYD</sequence>
<dbReference type="Gene3D" id="3.40.250.10">
    <property type="entry name" value="Rhodanese-like domain"/>
    <property type="match status" value="1"/>
</dbReference>
<dbReference type="PROSITE" id="PS50206">
    <property type="entry name" value="RHODANESE_3"/>
    <property type="match status" value="1"/>
</dbReference>
<dbReference type="Pfam" id="PF00581">
    <property type="entry name" value="Rhodanese"/>
    <property type="match status" value="1"/>
</dbReference>
<dbReference type="OrthoDB" id="389504at2"/>
<evidence type="ECO:0000259" key="1">
    <source>
        <dbReference type="PROSITE" id="PS50206"/>
    </source>
</evidence>
<keyword evidence="3" id="KW-1185">Reference proteome</keyword>
<dbReference type="AlphaFoldDB" id="A0A6I6C9D5"/>
<evidence type="ECO:0000313" key="3">
    <source>
        <dbReference type="Proteomes" id="UP000424468"/>
    </source>
</evidence>
<gene>
    <name evidence="2" type="ORF">STABA_v1c01580</name>
</gene>
<dbReference type="InterPro" id="IPR050229">
    <property type="entry name" value="GlpE_sulfurtransferase"/>
</dbReference>
<dbReference type="RefSeq" id="WP_156005574.1">
    <property type="nucleotide sequence ID" value="NZ_CP046276.1"/>
</dbReference>
<protein>
    <recommendedName>
        <fullName evidence="1">Rhodanese domain-containing protein</fullName>
    </recommendedName>
</protein>
<dbReference type="Proteomes" id="UP000424468">
    <property type="component" value="Chromosome"/>
</dbReference>